<dbReference type="PANTHER" id="PTHR24171">
    <property type="entry name" value="ANKYRIN REPEAT DOMAIN-CONTAINING PROTEIN 39-RELATED"/>
    <property type="match status" value="1"/>
</dbReference>
<dbReference type="GO" id="GO:0004842">
    <property type="term" value="F:ubiquitin-protein transferase activity"/>
    <property type="evidence" value="ECO:0007669"/>
    <property type="project" value="TreeGrafter"/>
</dbReference>
<evidence type="ECO:0000256" key="2">
    <source>
        <dbReference type="ARBA" id="ARBA00023043"/>
    </source>
</evidence>
<dbReference type="Gene3D" id="1.25.40.20">
    <property type="entry name" value="Ankyrin repeat-containing domain"/>
    <property type="match status" value="3"/>
</dbReference>
<dbReference type="PROSITE" id="PS50297">
    <property type="entry name" value="ANK_REP_REGION"/>
    <property type="match status" value="7"/>
</dbReference>
<dbReference type="InterPro" id="IPR054471">
    <property type="entry name" value="GPIID_WHD"/>
</dbReference>
<dbReference type="AlphaFoldDB" id="A0AA38PCN7"/>
<accession>A0AA38PCN7</accession>
<gene>
    <name evidence="6" type="ORF">F5878DRAFT_76223</name>
</gene>
<protein>
    <submittedName>
        <fullName evidence="6">Ankyrin repeat-containing domain protein</fullName>
    </submittedName>
</protein>
<sequence>MKIAENLIQDEHQIYIIIDALDECKEMDKVWEFCMKIISSFQMIGIIVSSRNNQPENYNYFTVSLGKNSMVDKDIAAFIEKHILSNSKTLKVQVIETLIKKADGGFRYIDCQLQTLKECANQNQICKVLAKLPVDLKETYAEAIRKCQKSIHSKNAYYILLWLLNSFTPLYIDQVAVILSIDLEEKSIDADTEMLIGLEKIVDTTLVTVGANNIVQLAHASVKEFLLESSSDLNTYQLFDTNAQLAHNTIAQMCLIYLLNPSTNQPIYQAPKCISKITLESLETDVIFLMWKKDIITFGQYAVEYWAKHSQYNEKTGISCEDTIQLTLKFLKNGFEPFVNWKNVFQNIDCQKTWKKGTFADCNSLHIGAFFGFSRSVQKILVNFASEDEDINALEKNMGTPLQIAIVNGFKDTTKFFLQHGAHVNAQGGKYGTALQAAASRGYRDIVELLIQYGADVNEKNEGYEIAIQKALTVEGFYSQHLRVVPTQDSYEAATQLAELEVEDDYRFALEPIADNNDQRGKFGTALQAAASEGHKDIVELLIQHGANVNAQGGYYGTALQAAAGEGYKDIVKLLIQSNANINAKGGHYRVVLQAAHGSEWNVFEVHGSGTAIGAAAFGGHIDIIKFLLQRGANVDAEFDTAMNSAIFKGDKNFVEFLVQHGANVNAQGVYNGTQGKIFRTALQAAKSSGHKDIIEFLIQHGANENIQNDEHRTIFQKSKRNPVELTYQYNKNISNTTALQIPIQRKST</sequence>
<evidence type="ECO:0000313" key="7">
    <source>
        <dbReference type="Proteomes" id="UP001163846"/>
    </source>
</evidence>
<dbReference type="InterPro" id="IPR036770">
    <property type="entry name" value="Ankyrin_rpt-contain_sf"/>
</dbReference>
<keyword evidence="7" id="KW-1185">Reference proteome</keyword>
<dbReference type="SUPFAM" id="SSF48403">
    <property type="entry name" value="Ankyrin repeat"/>
    <property type="match status" value="1"/>
</dbReference>
<dbReference type="Proteomes" id="UP001163846">
    <property type="component" value="Unassembled WGS sequence"/>
</dbReference>
<dbReference type="EMBL" id="MU806084">
    <property type="protein sequence ID" value="KAJ3840311.1"/>
    <property type="molecule type" value="Genomic_DNA"/>
</dbReference>
<proteinExistence type="predicted"/>
<keyword evidence="2 3" id="KW-0040">ANK repeat</keyword>
<feature type="repeat" description="ANK" evidence="3">
    <location>
        <begin position="608"/>
        <end position="640"/>
    </location>
</feature>
<keyword evidence="1" id="KW-0677">Repeat</keyword>
<feature type="repeat" description="ANK" evidence="3">
    <location>
        <begin position="397"/>
        <end position="429"/>
    </location>
</feature>
<comment type="caution">
    <text evidence="6">The sequence shown here is derived from an EMBL/GenBank/DDBJ whole genome shotgun (WGS) entry which is preliminary data.</text>
</comment>
<evidence type="ECO:0000259" key="5">
    <source>
        <dbReference type="Pfam" id="PF24883"/>
    </source>
</evidence>
<feature type="repeat" description="ANK" evidence="3">
    <location>
        <begin position="638"/>
        <end position="670"/>
    </location>
</feature>
<feature type="domain" description="GPI inositol-deacylase winged helix" evidence="4">
    <location>
        <begin position="152"/>
        <end position="230"/>
    </location>
</feature>
<feature type="repeat" description="ANK" evidence="3">
    <location>
        <begin position="522"/>
        <end position="554"/>
    </location>
</feature>
<dbReference type="Pfam" id="PF22939">
    <property type="entry name" value="WHD_GPIID"/>
    <property type="match status" value="1"/>
</dbReference>
<feature type="repeat" description="ANK" evidence="3">
    <location>
        <begin position="678"/>
        <end position="710"/>
    </location>
</feature>
<dbReference type="SMART" id="SM00248">
    <property type="entry name" value="ANK"/>
    <property type="match status" value="7"/>
</dbReference>
<organism evidence="6 7">
    <name type="scientific">Lentinula raphanica</name>
    <dbReference type="NCBI Taxonomy" id="153919"/>
    <lineage>
        <taxon>Eukaryota</taxon>
        <taxon>Fungi</taxon>
        <taxon>Dikarya</taxon>
        <taxon>Basidiomycota</taxon>
        <taxon>Agaricomycotina</taxon>
        <taxon>Agaricomycetes</taxon>
        <taxon>Agaricomycetidae</taxon>
        <taxon>Agaricales</taxon>
        <taxon>Marasmiineae</taxon>
        <taxon>Omphalotaceae</taxon>
        <taxon>Lentinula</taxon>
    </lineage>
</organism>
<dbReference type="PRINTS" id="PR01415">
    <property type="entry name" value="ANKYRIN"/>
</dbReference>
<dbReference type="PROSITE" id="PS50088">
    <property type="entry name" value="ANK_REPEAT"/>
    <property type="match status" value="7"/>
</dbReference>
<evidence type="ECO:0000256" key="1">
    <source>
        <dbReference type="ARBA" id="ARBA00022737"/>
    </source>
</evidence>
<dbReference type="InterPro" id="IPR002110">
    <property type="entry name" value="Ankyrin_rpt"/>
</dbReference>
<dbReference type="InterPro" id="IPR056884">
    <property type="entry name" value="NPHP3-like_N"/>
</dbReference>
<dbReference type="GO" id="GO:0085020">
    <property type="term" value="P:protein K6-linked ubiquitination"/>
    <property type="evidence" value="ECO:0007669"/>
    <property type="project" value="TreeGrafter"/>
</dbReference>
<reference evidence="6" key="1">
    <citation type="submission" date="2022-08" db="EMBL/GenBank/DDBJ databases">
        <authorList>
            <consortium name="DOE Joint Genome Institute"/>
            <person name="Min B."/>
            <person name="Riley R."/>
            <person name="Sierra-Patev S."/>
            <person name="Naranjo-Ortiz M."/>
            <person name="Looney B."/>
            <person name="Konkel Z."/>
            <person name="Slot J.C."/>
            <person name="Sakamoto Y."/>
            <person name="Steenwyk J.L."/>
            <person name="Rokas A."/>
            <person name="Carro J."/>
            <person name="Camarero S."/>
            <person name="Ferreira P."/>
            <person name="Molpeceres G."/>
            <person name="Ruiz-Duenas F.J."/>
            <person name="Serrano A."/>
            <person name="Henrissat B."/>
            <person name="Drula E."/>
            <person name="Hughes K.W."/>
            <person name="Mata J.L."/>
            <person name="Ishikawa N.K."/>
            <person name="Vargas-Isla R."/>
            <person name="Ushijima S."/>
            <person name="Smith C.A."/>
            <person name="Ahrendt S."/>
            <person name="Andreopoulos W."/>
            <person name="He G."/>
            <person name="Labutti K."/>
            <person name="Lipzen A."/>
            <person name="Ng V."/>
            <person name="Sandor L."/>
            <person name="Barry K."/>
            <person name="Martinez A.T."/>
            <person name="Xiao Y."/>
            <person name="Gibbons J.G."/>
            <person name="Terashima K."/>
            <person name="Hibbett D.S."/>
            <person name="Grigoriev I.V."/>
        </authorList>
    </citation>
    <scope>NUCLEOTIDE SEQUENCE</scope>
    <source>
        <strain evidence="6">TFB9207</strain>
    </source>
</reference>
<evidence type="ECO:0000256" key="3">
    <source>
        <dbReference type="PROSITE-ProRule" id="PRU00023"/>
    </source>
</evidence>
<feature type="repeat" description="ANK" evidence="3">
    <location>
        <begin position="430"/>
        <end position="462"/>
    </location>
</feature>
<evidence type="ECO:0000313" key="6">
    <source>
        <dbReference type="EMBL" id="KAJ3840311.1"/>
    </source>
</evidence>
<name>A0AA38PCN7_9AGAR</name>
<evidence type="ECO:0000259" key="4">
    <source>
        <dbReference type="Pfam" id="PF22939"/>
    </source>
</evidence>
<feature type="repeat" description="ANK" evidence="3">
    <location>
        <begin position="555"/>
        <end position="587"/>
    </location>
</feature>
<feature type="domain" description="Nephrocystin 3-like N-terminal" evidence="5">
    <location>
        <begin position="8"/>
        <end position="51"/>
    </location>
</feature>
<dbReference type="Pfam" id="PF24883">
    <property type="entry name" value="NPHP3_N"/>
    <property type="match status" value="1"/>
</dbReference>
<dbReference type="Pfam" id="PF00023">
    <property type="entry name" value="Ank"/>
    <property type="match status" value="1"/>
</dbReference>
<dbReference type="PANTHER" id="PTHR24171:SF8">
    <property type="entry name" value="BRCA1-ASSOCIATED RING DOMAIN PROTEIN 1"/>
    <property type="match status" value="1"/>
</dbReference>
<dbReference type="Pfam" id="PF12796">
    <property type="entry name" value="Ank_2"/>
    <property type="match status" value="3"/>
</dbReference>